<proteinExistence type="predicted"/>
<reference evidence="1 2" key="1">
    <citation type="submission" date="2022-05" db="EMBL/GenBank/DDBJ databases">
        <authorList>
            <consortium name="Genoscope - CEA"/>
            <person name="William W."/>
        </authorList>
    </citation>
    <scope>NUCLEOTIDE SEQUENCE [LARGE SCALE GENOMIC DNA]</scope>
</reference>
<evidence type="ECO:0000313" key="1">
    <source>
        <dbReference type="EMBL" id="CAH3035497.1"/>
    </source>
</evidence>
<dbReference type="EMBL" id="CALNXJ010000003">
    <property type="protein sequence ID" value="CAH3035497.1"/>
    <property type="molecule type" value="Genomic_DNA"/>
</dbReference>
<accession>A0AAU9VV23</accession>
<organism evidence="1 2">
    <name type="scientific">Pocillopora meandrina</name>
    <dbReference type="NCBI Taxonomy" id="46732"/>
    <lineage>
        <taxon>Eukaryota</taxon>
        <taxon>Metazoa</taxon>
        <taxon>Cnidaria</taxon>
        <taxon>Anthozoa</taxon>
        <taxon>Hexacorallia</taxon>
        <taxon>Scleractinia</taxon>
        <taxon>Astrocoeniina</taxon>
        <taxon>Pocilloporidae</taxon>
        <taxon>Pocillopora</taxon>
    </lineage>
</organism>
<evidence type="ECO:0000313" key="2">
    <source>
        <dbReference type="Proteomes" id="UP001159428"/>
    </source>
</evidence>
<dbReference type="AlphaFoldDB" id="A0AAU9VV23"/>
<name>A0AAU9VV23_9CNID</name>
<protein>
    <submittedName>
        <fullName evidence="1">Uncharacterized protein</fullName>
    </submittedName>
</protein>
<keyword evidence="2" id="KW-1185">Reference proteome</keyword>
<gene>
    <name evidence="1" type="ORF">PMEA_00017382</name>
</gene>
<comment type="caution">
    <text evidence="1">The sequence shown here is derived from an EMBL/GenBank/DDBJ whole genome shotgun (WGS) entry which is preliminary data.</text>
</comment>
<sequence length="139" mass="15740">MRSRRHGTGEPLVGVNVSESKGILAGTCYRPPAGKLSVFRNFLTGLGKIPLSISDHDLVLCVRKINALKYPPKTIECRDYRYYSPKDFCESLSQINWDPVRYASNVNNIFDFFNVNFKVQCDRHAPSIQKKSGMLTTHS</sequence>
<dbReference type="Proteomes" id="UP001159428">
    <property type="component" value="Unassembled WGS sequence"/>
</dbReference>